<keyword evidence="1" id="KW-0812">Transmembrane</keyword>
<dbReference type="PANTHER" id="PTHR39430:SF1">
    <property type="entry name" value="PROTEASE"/>
    <property type="match status" value="1"/>
</dbReference>
<organism evidence="3 4">
    <name type="scientific">Roseburia inulinivorans</name>
    <dbReference type="NCBI Taxonomy" id="360807"/>
    <lineage>
        <taxon>Bacteria</taxon>
        <taxon>Bacillati</taxon>
        <taxon>Bacillota</taxon>
        <taxon>Clostridia</taxon>
        <taxon>Lachnospirales</taxon>
        <taxon>Lachnospiraceae</taxon>
        <taxon>Roseburia</taxon>
    </lineage>
</organism>
<keyword evidence="1" id="KW-1133">Transmembrane helix</keyword>
<protein>
    <recommendedName>
        <fullName evidence="2">CAAX prenyl protease 2/Lysostaphin resistance protein A-like domain-containing protein</fullName>
    </recommendedName>
</protein>
<feature type="transmembrane region" description="Helical" evidence="1">
    <location>
        <begin position="90"/>
        <end position="110"/>
    </location>
</feature>
<sequence length="283" mass="31266">MNQTQYNFSTSKTLVNILVYFLLFLAGDLFSSISFDLLFSFVELPSNALYVILRMLGALLLTAFLFWLYTTKGLHLKMKDFGITPNIKKWGVLISVFLPVFVTAIFAMIGKFEVNSLSAGEICLIIIASMLIALKSGITEEMLFRGYIMKLLESRWNKYIAILIPSFLFSLVHIPSMETFTVSGVLLLIISGTVVGIMFSLVSYKGKSISNSALLHAAWNFIMITDILHITTAQGTYGSPIFSIIISSDNVFLTGAGFGIEASIIAIIGYILVCGFVLIPKKK</sequence>
<evidence type="ECO:0000256" key="1">
    <source>
        <dbReference type="SAM" id="Phobius"/>
    </source>
</evidence>
<dbReference type="AlphaFoldDB" id="A0A0M6WZ67"/>
<keyword evidence="4" id="KW-1185">Reference proteome</keyword>
<feature type="transmembrane region" description="Helical" evidence="1">
    <location>
        <begin position="156"/>
        <end position="174"/>
    </location>
</feature>
<dbReference type="GO" id="GO:0004175">
    <property type="term" value="F:endopeptidase activity"/>
    <property type="evidence" value="ECO:0007669"/>
    <property type="project" value="UniProtKB-ARBA"/>
</dbReference>
<dbReference type="GO" id="GO:0080120">
    <property type="term" value="P:CAAX-box protein maturation"/>
    <property type="evidence" value="ECO:0007669"/>
    <property type="project" value="UniProtKB-ARBA"/>
</dbReference>
<reference evidence="4" key="1">
    <citation type="submission" date="2015-05" db="EMBL/GenBank/DDBJ databases">
        <authorList>
            <consortium name="Pathogen Informatics"/>
        </authorList>
    </citation>
    <scope>NUCLEOTIDE SEQUENCE [LARGE SCALE GENOMIC DNA]</scope>
    <source>
        <strain evidence="4">L1-83</strain>
    </source>
</reference>
<accession>A0A0M6WZ67</accession>
<dbReference type="RefSeq" id="WP_055040403.1">
    <property type="nucleotide sequence ID" value="NZ_CVRS01000110.1"/>
</dbReference>
<feature type="transmembrane region" description="Helical" evidence="1">
    <location>
        <begin position="48"/>
        <end position="69"/>
    </location>
</feature>
<feature type="transmembrane region" description="Helical" evidence="1">
    <location>
        <begin position="116"/>
        <end position="135"/>
    </location>
</feature>
<dbReference type="Pfam" id="PF02517">
    <property type="entry name" value="Rce1-like"/>
    <property type="match status" value="1"/>
</dbReference>
<dbReference type="InterPro" id="IPR003675">
    <property type="entry name" value="Rce1/LyrA-like_dom"/>
</dbReference>
<feature type="transmembrane region" description="Helical" evidence="1">
    <location>
        <begin position="180"/>
        <end position="201"/>
    </location>
</feature>
<keyword evidence="1" id="KW-0472">Membrane</keyword>
<feature type="transmembrane region" description="Helical" evidence="1">
    <location>
        <begin position="17"/>
        <end position="42"/>
    </location>
</feature>
<evidence type="ECO:0000313" key="3">
    <source>
        <dbReference type="EMBL" id="CRL42866.1"/>
    </source>
</evidence>
<feature type="transmembrane region" description="Helical" evidence="1">
    <location>
        <begin position="251"/>
        <end position="279"/>
    </location>
</feature>
<proteinExistence type="predicted"/>
<evidence type="ECO:0000313" key="4">
    <source>
        <dbReference type="Proteomes" id="UP000049828"/>
    </source>
</evidence>
<dbReference type="PANTHER" id="PTHR39430">
    <property type="entry name" value="MEMBRANE-ASSOCIATED PROTEASE-RELATED"/>
    <property type="match status" value="1"/>
</dbReference>
<feature type="domain" description="CAAX prenyl protease 2/Lysostaphin resistance protein A-like" evidence="2">
    <location>
        <begin position="126"/>
        <end position="222"/>
    </location>
</feature>
<dbReference type="OrthoDB" id="9782250at2"/>
<feature type="transmembrane region" description="Helical" evidence="1">
    <location>
        <begin position="213"/>
        <end position="231"/>
    </location>
</feature>
<gene>
    <name evidence="3" type="ORF">RIL183_32861</name>
</gene>
<dbReference type="Proteomes" id="UP000049828">
    <property type="component" value="Unassembled WGS sequence"/>
</dbReference>
<evidence type="ECO:0000259" key="2">
    <source>
        <dbReference type="Pfam" id="PF02517"/>
    </source>
</evidence>
<name>A0A0M6WZ67_9FIRM</name>
<dbReference type="EMBL" id="CVRS01000110">
    <property type="protein sequence ID" value="CRL42866.1"/>
    <property type="molecule type" value="Genomic_DNA"/>
</dbReference>